<dbReference type="InterPro" id="IPR003439">
    <property type="entry name" value="ABC_transporter-like_ATP-bd"/>
</dbReference>
<keyword evidence="1 7" id="KW-0813">Transport</keyword>
<dbReference type="Proteomes" id="UP000589036">
    <property type="component" value="Unassembled WGS sequence"/>
</dbReference>
<evidence type="ECO:0000256" key="3">
    <source>
        <dbReference type="ARBA" id="ARBA00022741"/>
    </source>
</evidence>
<evidence type="ECO:0000256" key="5">
    <source>
        <dbReference type="ARBA" id="ARBA00022967"/>
    </source>
</evidence>
<evidence type="ECO:0000259" key="8">
    <source>
        <dbReference type="PROSITE" id="PS50893"/>
    </source>
</evidence>
<dbReference type="AlphaFoldDB" id="A0A852U117"/>
<comment type="caution">
    <text evidence="9">The sequence shown here is derived from an EMBL/GenBank/DDBJ whole genome shotgun (WGS) entry which is preliminary data.</text>
</comment>
<name>A0A852U117_9ACTN</name>
<comment type="function">
    <text evidence="7">Part of the ABC transporter complex PotABCD involved in spermidine/putrescine import. Responsible for energy coupling to the transport system.</text>
</comment>
<dbReference type="PROSITE" id="PS50893">
    <property type="entry name" value="ABC_TRANSPORTER_2"/>
    <property type="match status" value="1"/>
</dbReference>
<keyword evidence="4 7" id="KW-0067">ATP-binding</keyword>
<dbReference type="SMART" id="SM00382">
    <property type="entry name" value="AAA"/>
    <property type="match status" value="1"/>
</dbReference>
<keyword evidence="10" id="KW-1185">Reference proteome</keyword>
<comment type="subunit">
    <text evidence="7">The complex is composed of two ATP-binding proteins (PotA), two transmembrane proteins (PotB and PotC) and a solute-binding protein (PotD).</text>
</comment>
<dbReference type="SUPFAM" id="SSF50331">
    <property type="entry name" value="MOP-like"/>
    <property type="match status" value="1"/>
</dbReference>
<evidence type="ECO:0000256" key="4">
    <source>
        <dbReference type="ARBA" id="ARBA00022840"/>
    </source>
</evidence>
<dbReference type="FunFam" id="3.40.50.300:FF:000133">
    <property type="entry name" value="Spermidine/putrescine import ATP-binding protein PotA"/>
    <property type="match status" value="1"/>
</dbReference>
<dbReference type="InterPro" id="IPR008995">
    <property type="entry name" value="Mo/tungstate-bd_C_term_dom"/>
</dbReference>
<dbReference type="PANTHER" id="PTHR42781:SF4">
    <property type="entry name" value="SPERMIDINE_PUTRESCINE IMPORT ATP-BINDING PROTEIN POTA"/>
    <property type="match status" value="1"/>
</dbReference>
<dbReference type="RefSeq" id="WP_218882463.1">
    <property type="nucleotide sequence ID" value="NZ_BAAAYY010000003.1"/>
</dbReference>
<dbReference type="InterPro" id="IPR003593">
    <property type="entry name" value="AAA+_ATPase"/>
</dbReference>
<dbReference type="NCBIfam" id="TIGR01187">
    <property type="entry name" value="potA"/>
    <property type="match status" value="1"/>
</dbReference>
<dbReference type="EC" id="7.6.2.11" evidence="7"/>
<evidence type="ECO:0000256" key="6">
    <source>
        <dbReference type="ARBA" id="ARBA00023136"/>
    </source>
</evidence>
<dbReference type="GO" id="GO:0043190">
    <property type="term" value="C:ATP-binding cassette (ABC) transporter complex"/>
    <property type="evidence" value="ECO:0007669"/>
    <property type="project" value="InterPro"/>
</dbReference>
<sequence length="392" mass="42406">MPADLRLATSATVPADTGAAVDLSGRGAGVRLENITKRFGDFTAIDGVSLDVRPGEFITLLGPSGSGKTTTLNVIAGFTEADAGRLLIDGTVIGSLPTHKRDLGMVFQHYALFPHMTVAANIAYPLKQRRVPKARRAPLVQAALESVRLNDFAHRYPRELSGGQQQRVAVARSIVYRPRVLLMDEPLGALDKKLRDRLQLEIRRIHAELGTTFVYVTHDQDEALVLSDRIAVFNRGDIEQLGTAEELYERPRTLFVARFIGESTVLRGPVEHDGGRPLIGCCGRRLRGEGTLPEGARTAALVIRPERITVREAGQDPTGSHDCALPATVTGVIYLGSGRKLELRLPDGTSALAREQAGRLSGAGIGDEVTLTWSARDAVLLADDSTSEEMHT</sequence>
<dbReference type="GO" id="GO:0005524">
    <property type="term" value="F:ATP binding"/>
    <property type="evidence" value="ECO:0007669"/>
    <property type="project" value="UniProtKB-KW"/>
</dbReference>
<evidence type="ECO:0000313" key="10">
    <source>
        <dbReference type="Proteomes" id="UP000589036"/>
    </source>
</evidence>
<keyword evidence="6 7" id="KW-0472">Membrane</keyword>
<dbReference type="SUPFAM" id="SSF52540">
    <property type="entry name" value="P-loop containing nucleoside triphosphate hydrolases"/>
    <property type="match status" value="1"/>
</dbReference>
<evidence type="ECO:0000313" key="9">
    <source>
        <dbReference type="EMBL" id="NYE47874.1"/>
    </source>
</evidence>
<dbReference type="InterPro" id="IPR050093">
    <property type="entry name" value="ABC_SmlMolc_Importer"/>
</dbReference>
<keyword evidence="3 7" id="KW-0547">Nucleotide-binding</keyword>
<dbReference type="GO" id="GO:0015417">
    <property type="term" value="F:ABC-type polyamine transporter activity"/>
    <property type="evidence" value="ECO:0007669"/>
    <property type="project" value="UniProtKB-EC"/>
</dbReference>
<organism evidence="9 10">
    <name type="scientific">Spinactinospora alkalitolerans</name>
    <dbReference type="NCBI Taxonomy" id="687207"/>
    <lineage>
        <taxon>Bacteria</taxon>
        <taxon>Bacillati</taxon>
        <taxon>Actinomycetota</taxon>
        <taxon>Actinomycetes</taxon>
        <taxon>Streptosporangiales</taxon>
        <taxon>Nocardiopsidaceae</taxon>
        <taxon>Spinactinospora</taxon>
    </lineage>
</organism>
<evidence type="ECO:0000256" key="1">
    <source>
        <dbReference type="ARBA" id="ARBA00022448"/>
    </source>
</evidence>
<comment type="catalytic activity">
    <reaction evidence="7">
        <text>ATP + H2O + polyamine-[polyamine-binding protein]Side 1 = ADP + phosphate + polyamineSide 2 + [polyamine-binding protein]Side 1.</text>
        <dbReference type="EC" id="7.6.2.11"/>
    </reaction>
</comment>
<accession>A0A852U117</accession>
<dbReference type="Gene3D" id="2.40.50.100">
    <property type="match status" value="1"/>
</dbReference>
<gene>
    <name evidence="7" type="primary">potA</name>
    <name evidence="9" type="ORF">HDA32_002994</name>
</gene>
<proteinExistence type="inferred from homology"/>
<feature type="domain" description="ABC transporter" evidence="8">
    <location>
        <begin position="30"/>
        <end position="260"/>
    </location>
</feature>
<comment type="similarity">
    <text evidence="7">Belongs to the ABC transporter superfamily. Spermidine/putrescine importer (TC 3.A.1.11.1) family.</text>
</comment>
<dbReference type="InterPro" id="IPR017871">
    <property type="entry name" value="ABC_transporter-like_CS"/>
</dbReference>
<reference evidence="9 10" key="1">
    <citation type="submission" date="2020-07" db="EMBL/GenBank/DDBJ databases">
        <title>Sequencing the genomes of 1000 actinobacteria strains.</title>
        <authorList>
            <person name="Klenk H.-P."/>
        </authorList>
    </citation>
    <scope>NUCLEOTIDE SEQUENCE [LARGE SCALE GENOMIC DNA]</scope>
    <source>
        <strain evidence="9 10">CXB654</strain>
    </source>
</reference>
<keyword evidence="2 7" id="KW-1003">Cell membrane</keyword>
<dbReference type="EMBL" id="JACCCC010000001">
    <property type="protein sequence ID" value="NYE47874.1"/>
    <property type="molecule type" value="Genomic_DNA"/>
</dbReference>
<evidence type="ECO:0000256" key="2">
    <source>
        <dbReference type="ARBA" id="ARBA00022475"/>
    </source>
</evidence>
<dbReference type="Pfam" id="PF08402">
    <property type="entry name" value="TOBE_2"/>
    <property type="match status" value="1"/>
</dbReference>
<dbReference type="InterPro" id="IPR005893">
    <property type="entry name" value="PotA-like"/>
</dbReference>
<dbReference type="InterPro" id="IPR027417">
    <property type="entry name" value="P-loop_NTPase"/>
</dbReference>
<dbReference type="PROSITE" id="PS00211">
    <property type="entry name" value="ABC_TRANSPORTER_1"/>
    <property type="match status" value="1"/>
</dbReference>
<keyword evidence="5 7" id="KW-1278">Translocase</keyword>
<dbReference type="GO" id="GO:0016887">
    <property type="term" value="F:ATP hydrolysis activity"/>
    <property type="evidence" value="ECO:0007669"/>
    <property type="project" value="InterPro"/>
</dbReference>
<evidence type="ECO:0000256" key="7">
    <source>
        <dbReference type="RuleBase" id="RU364083"/>
    </source>
</evidence>
<dbReference type="InterPro" id="IPR013611">
    <property type="entry name" value="Transp-assoc_OB_typ2"/>
</dbReference>
<dbReference type="Gene3D" id="3.40.50.300">
    <property type="entry name" value="P-loop containing nucleotide triphosphate hydrolases"/>
    <property type="match status" value="1"/>
</dbReference>
<protein>
    <recommendedName>
        <fullName evidence="7">Spermidine/putrescine import ATP-binding protein PotA</fullName>
        <ecNumber evidence="7">7.6.2.11</ecNumber>
    </recommendedName>
</protein>
<dbReference type="Pfam" id="PF00005">
    <property type="entry name" value="ABC_tran"/>
    <property type="match status" value="1"/>
</dbReference>
<dbReference type="PANTHER" id="PTHR42781">
    <property type="entry name" value="SPERMIDINE/PUTRESCINE IMPORT ATP-BINDING PROTEIN POTA"/>
    <property type="match status" value="1"/>
</dbReference>